<dbReference type="Pfam" id="PF22694">
    <property type="entry name" value="CtpB_N-like"/>
    <property type="match status" value="1"/>
</dbReference>
<comment type="similarity">
    <text evidence="1 5">Belongs to the peptidase S41A family.</text>
</comment>
<dbReference type="PROSITE" id="PS50106">
    <property type="entry name" value="PDZ"/>
    <property type="match status" value="1"/>
</dbReference>
<organism evidence="8 9">
    <name type="scientific">Banduia mediterranea</name>
    <dbReference type="NCBI Taxonomy" id="3075609"/>
    <lineage>
        <taxon>Bacteria</taxon>
        <taxon>Pseudomonadati</taxon>
        <taxon>Pseudomonadota</taxon>
        <taxon>Gammaproteobacteria</taxon>
        <taxon>Nevskiales</taxon>
        <taxon>Algiphilaceae</taxon>
        <taxon>Banduia</taxon>
    </lineage>
</organism>
<evidence type="ECO:0000256" key="1">
    <source>
        <dbReference type="ARBA" id="ARBA00009179"/>
    </source>
</evidence>
<dbReference type="PANTHER" id="PTHR32060">
    <property type="entry name" value="TAIL-SPECIFIC PROTEASE"/>
    <property type="match status" value="1"/>
</dbReference>
<comment type="caution">
    <text evidence="8">The sequence shown here is derived from an EMBL/GenBank/DDBJ whole genome shotgun (WGS) entry which is preliminary data.</text>
</comment>
<dbReference type="CDD" id="cd06782">
    <property type="entry name" value="cpPDZ_CPP-like"/>
    <property type="match status" value="1"/>
</dbReference>
<dbReference type="SUPFAM" id="SSF52096">
    <property type="entry name" value="ClpP/crotonase"/>
    <property type="match status" value="1"/>
</dbReference>
<dbReference type="CDD" id="cd07560">
    <property type="entry name" value="Peptidase_S41_CPP"/>
    <property type="match status" value="1"/>
</dbReference>
<dbReference type="InterPro" id="IPR036034">
    <property type="entry name" value="PDZ_sf"/>
</dbReference>
<gene>
    <name evidence="8" type="ORF">RM530_00290</name>
</gene>
<dbReference type="EMBL" id="JAVRIC010000001">
    <property type="protein sequence ID" value="MDT0495808.1"/>
    <property type="molecule type" value="Genomic_DNA"/>
</dbReference>
<dbReference type="InterPro" id="IPR055210">
    <property type="entry name" value="CtpA/B_N"/>
</dbReference>
<protein>
    <submittedName>
        <fullName evidence="8">S41 family peptidase</fullName>
    </submittedName>
</protein>
<feature type="domain" description="PDZ" evidence="7">
    <location>
        <begin position="98"/>
        <end position="164"/>
    </location>
</feature>
<dbReference type="NCBIfam" id="TIGR00225">
    <property type="entry name" value="prc"/>
    <property type="match status" value="1"/>
</dbReference>
<keyword evidence="2 5" id="KW-0645">Protease</keyword>
<keyword evidence="3 5" id="KW-0378">Hydrolase</keyword>
<dbReference type="InterPro" id="IPR004447">
    <property type="entry name" value="Peptidase_S41A"/>
</dbReference>
<dbReference type="SMART" id="SM00245">
    <property type="entry name" value="TSPc"/>
    <property type="match status" value="1"/>
</dbReference>
<dbReference type="Pfam" id="PF13180">
    <property type="entry name" value="PDZ_2"/>
    <property type="match status" value="1"/>
</dbReference>
<dbReference type="Pfam" id="PF03572">
    <property type="entry name" value="Peptidase_S41"/>
    <property type="match status" value="1"/>
</dbReference>
<dbReference type="RefSeq" id="WP_311363202.1">
    <property type="nucleotide sequence ID" value="NZ_JAVRIC010000001.1"/>
</dbReference>
<evidence type="ECO:0000256" key="2">
    <source>
        <dbReference type="ARBA" id="ARBA00022670"/>
    </source>
</evidence>
<evidence type="ECO:0000256" key="6">
    <source>
        <dbReference type="SAM" id="MobiDB-lite"/>
    </source>
</evidence>
<evidence type="ECO:0000313" key="8">
    <source>
        <dbReference type="EMBL" id="MDT0495808.1"/>
    </source>
</evidence>
<dbReference type="Gene3D" id="3.90.226.10">
    <property type="entry name" value="2-enoyl-CoA Hydratase, Chain A, domain 1"/>
    <property type="match status" value="1"/>
</dbReference>
<dbReference type="PANTHER" id="PTHR32060:SF30">
    <property type="entry name" value="CARBOXY-TERMINAL PROCESSING PROTEASE CTPA"/>
    <property type="match status" value="1"/>
</dbReference>
<feature type="region of interest" description="Disordered" evidence="6">
    <location>
        <begin position="381"/>
        <end position="424"/>
    </location>
</feature>
<keyword evidence="9" id="KW-1185">Reference proteome</keyword>
<sequence>MIRSVRTPLAVAAGMFLGLSVALTHGVWADRQAAVQMSDDMGSLPVKDLQTFVEILNRVKADYVEEVSDEQLFESAIRGMLDGLDPHSAYLDAEEFREITISTSGKFGGLGIEVQMQDGFVRVVAPIDETPAARAGIQPGDLIVKIDDAPVKGLSLIDAVKKMRGDPGTKIKLMVVRQTEPQPLNVELTRDIIKVSSVRSRMLEGKLGYVRISTFASNTGQTLDAEIKKLQKEAGGELEGLILDLRNNPGGVLNAAVEVSDTFLDSGSIVSIKGREADAGREFNATAGDALGGKPLVVMVNTGSASASEIVAGALQDQHRAVLVGAKTFGKGSVQTILPLQNDSAIKLTTARYYTPSGRSIQAEGIEPDIKIRPLKVSQVEDNDLTPITEADLSRHLENPDSEDAENDGAADEAKPTVDSPEDLKSLAENDYALYESLNLLKGLVISGRR</sequence>
<proteinExistence type="inferred from homology"/>
<evidence type="ECO:0000259" key="7">
    <source>
        <dbReference type="PROSITE" id="PS50106"/>
    </source>
</evidence>
<name>A0ABU2WE64_9GAMM</name>
<dbReference type="SMART" id="SM00228">
    <property type="entry name" value="PDZ"/>
    <property type="match status" value="1"/>
</dbReference>
<dbReference type="Gene3D" id="2.30.42.10">
    <property type="match status" value="1"/>
</dbReference>
<reference evidence="8 9" key="1">
    <citation type="submission" date="2023-09" db="EMBL/GenBank/DDBJ databases">
        <authorList>
            <person name="Rey-Velasco X."/>
        </authorList>
    </citation>
    <scope>NUCLEOTIDE SEQUENCE [LARGE SCALE GENOMIC DNA]</scope>
    <source>
        <strain evidence="8 9">W345</strain>
    </source>
</reference>
<dbReference type="SUPFAM" id="SSF50156">
    <property type="entry name" value="PDZ domain-like"/>
    <property type="match status" value="1"/>
</dbReference>
<keyword evidence="4 5" id="KW-0720">Serine protease</keyword>
<evidence type="ECO:0000313" key="9">
    <source>
        <dbReference type="Proteomes" id="UP001254608"/>
    </source>
</evidence>
<accession>A0ABU2WE64</accession>
<feature type="compositionally biased region" description="Acidic residues" evidence="6">
    <location>
        <begin position="400"/>
        <end position="411"/>
    </location>
</feature>
<evidence type="ECO:0000256" key="4">
    <source>
        <dbReference type="ARBA" id="ARBA00022825"/>
    </source>
</evidence>
<dbReference type="Proteomes" id="UP001254608">
    <property type="component" value="Unassembled WGS sequence"/>
</dbReference>
<dbReference type="InterPro" id="IPR005151">
    <property type="entry name" value="Tail-specific_protease"/>
</dbReference>
<feature type="compositionally biased region" description="Basic and acidic residues" evidence="6">
    <location>
        <begin position="412"/>
        <end position="424"/>
    </location>
</feature>
<evidence type="ECO:0000256" key="5">
    <source>
        <dbReference type="RuleBase" id="RU004404"/>
    </source>
</evidence>
<evidence type="ECO:0000256" key="3">
    <source>
        <dbReference type="ARBA" id="ARBA00022801"/>
    </source>
</evidence>
<dbReference type="InterPro" id="IPR001478">
    <property type="entry name" value="PDZ"/>
</dbReference>
<dbReference type="Gene3D" id="3.30.750.44">
    <property type="match status" value="1"/>
</dbReference>
<dbReference type="InterPro" id="IPR029045">
    <property type="entry name" value="ClpP/crotonase-like_dom_sf"/>
</dbReference>